<reference evidence="10" key="1">
    <citation type="submission" date="2022-07" db="EMBL/GenBank/DDBJ databases">
        <title>Phylogenomic reconstructions and comparative analyses of Kickxellomycotina fungi.</title>
        <authorList>
            <person name="Reynolds N.K."/>
            <person name="Stajich J.E."/>
            <person name="Barry K."/>
            <person name="Grigoriev I.V."/>
            <person name="Crous P."/>
            <person name="Smith M.E."/>
        </authorList>
    </citation>
    <scope>NUCLEOTIDE SEQUENCE</scope>
    <source>
        <strain evidence="10">NBRC 105413</strain>
    </source>
</reference>
<evidence type="ECO:0000313" key="11">
    <source>
        <dbReference type="Proteomes" id="UP001145021"/>
    </source>
</evidence>
<dbReference type="EMBL" id="JANBOH010000304">
    <property type="protein sequence ID" value="KAJ1643038.1"/>
    <property type="molecule type" value="Genomic_DNA"/>
</dbReference>
<dbReference type="GO" id="GO:0004663">
    <property type="term" value="F:Rab geranylgeranyltransferase activity"/>
    <property type="evidence" value="ECO:0007669"/>
    <property type="project" value="UniProtKB-UniRule"/>
</dbReference>
<dbReference type="InterPro" id="IPR002088">
    <property type="entry name" value="Prenyl_trans_a"/>
</dbReference>
<keyword evidence="5 9" id="KW-0808">Transferase</keyword>
<evidence type="ECO:0000256" key="7">
    <source>
        <dbReference type="ARBA" id="ARBA00031267"/>
    </source>
</evidence>
<evidence type="ECO:0000313" key="10">
    <source>
        <dbReference type="EMBL" id="KAJ1643038.1"/>
    </source>
</evidence>
<dbReference type="Gene3D" id="1.25.40.120">
    <property type="entry name" value="Protein prenylyltransferase"/>
    <property type="match status" value="1"/>
</dbReference>
<comment type="function">
    <text evidence="9">Catalyzes the transfer of a geranyl-geranyl moiety from geranyl-geranyl pyrophosphate to cysteines occuring in specific C-terminal amino acid sequences.</text>
</comment>
<dbReference type="EC" id="2.5.1.60" evidence="2 9"/>
<name>A0A9W7XGZ4_9FUNG</name>
<protein>
    <recommendedName>
        <fullName evidence="3 9">Geranylgeranyl transferase type-2 subunit alpha</fullName>
        <ecNumber evidence="2 9">2.5.1.60</ecNumber>
    </recommendedName>
    <alternativeName>
        <fullName evidence="7 9">Geranylgeranyl transferase type II subunit alpha</fullName>
    </alternativeName>
</protein>
<evidence type="ECO:0000256" key="4">
    <source>
        <dbReference type="ARBA" id="ARBA00022602"/>
    </source>
</evidence>
<dbReference type="FunFam" id="1.25.40.120:FF:000035">
    <property type="entry name" value="Geranylgeranyl transferase type-2 subunit alpha"/>
    <property type="match status" value="1"/>
</dbReference>
<dbReference type="PANTHER" id="PTHR11129:SF2">
    <property type="entry name" value="GERANYLGERANYL TRANSFERASE TYPE-2 SUBUNIT ALPHA"/>
    <property type="match status" value="1"/>
</dbReference>
<keyword evidence="11" id="KW-1185">Reference proteome</keyword>
<evidence type="ECO:0000256" key="9">
    <source>
        <dbReference type="RuleBase" id="RU367120"/>
    </source>
</evidence>
<comment type="similarity">
    <text evidence="1 9">Belongs to the protein prenyltransferase subunit alpha family.</text>
</comment>
<evidence type="ECO:0000256" key="5">
    <source>
        <dbReference type="ARBA" id="ARBA00022679"/>
    </source>
</evidence>
<evidence type="ECO:0000256" key="8">
    <source>
        <dbReference type="ARBA" id="ARBA00047658"/>
    </source>
</evidence>
<dbReference type="SUPFAM" id="SSF48439">
    <property type="entry name" value="Protein prenylyltransferase"/>
    <property type="match status" value="1"/>
</dbReference>
<dbReference type="GO" id="GO:0097354">
    <property type="term" value="P:prenylation"/>
    <property type="evidence" value="ECO:0007669"/>
    <property type="project" value="UniProtKB-UniRule"/>
</dbReference>
<dbReference type="PROSITE" id="PS51147">
    <property type="entry name" value="PFTA"/>
    <property type="match status" value="4"/>
</dbReference>
<dbReference type="Pfam" id="PF01239">
    <property type="entry name" value="PPTA"/>
    <property type="match status" value="5"/>
</dbReference>
<dbReference type="GO" id="GO:0005968">
    <property type="term" value="C:Rab-protein geranylgeranyltransferase complex"/>
    <property type="evidence" value="ECO:0007669"/>
    <property type="project" value="TreeGrafter"/>
</dbReference>
<keyword evidence="4 9" id="KW-0637">Prenyltransferase</keyword>
<accession>A0A9W7XGZ4</accession>
<organism evidence="10 11">
    <name type="scientific">Coemansia asiatica</name>
    <dbReference type="NCBI Taxonomy" id="1052880"/>
    <lineage>
        <taxon>Eukaryota</taxon>
        <taxon>Fungi</taxon>
        <taxon>Fungi incertae sedis</taxon>
        <taxon>Zoopagomycota</taxon>
        <taxon>Kickxellomycotina</taxon>
        <taxon>Kickxellomycetes</taxon>
        <taxon>Kickxellales</taxon>
        <taxon>Kickxellaceae</taxon>
        <taxon>Coemansia</taxon>
    </lineage>
</organism>
<dbReference type="Proteomes" id="UP001145021">
    <property type="component" value="Unassembled WGS sequence"/>
</dbReference>
<dbReference type="PANTHER" id="PTHR11129">
    <property type="entry name" value="PROTEIN FARNESYLTRANSFERASE ALPHA SUBUNIT/RAB GERANYLGERANYL TRANSFERASE ALPHA SUBUNIT"/>
    <property type="match status" value="1"/>
</dbReference>
<evidence type="ECO:0000256" key="2">
    <source>
        <dbReference type="ARBA" id="ARBA00012656"/>
    </source>
</evidence>
<comment type="caution">
    <text evidence="10">The sequence shown here is derived from an EMBL/GenBank/DDBJ whole genome shotgun (WGS) entry which is preliminary data.</text>
</comment>
<gene>
    <name evidence="10" type="primary">BET4</name>
    <name evidence="10" type="ORF">LPJ64_005156</name>
</gene>
<evidence type="ECO:0000256" key="1">
    <source>
        <dbReference type="ARBA" id="ARBA00006734"/>
    </source>
</evidence>
<comment type="catalytic activity">
    <reaction evidence="8 9">
        <text>geranylgeranyl diphosphate + L-cysteinyl-[protein] = S-geranylgeranyl-L-cysteinyl-[protein] + diphosphate</text>
        <dbReference type="Rhea" id="RHEA:21240"/>
        <dbReference type="Rhea" id="RHEA-COMP:10131"/>
        <dbReference type="Rhea" id="RHEA-COMP:11537"/>
        <dbReference type="ChEBI" id="CHEBI:29950"/>
        <dbReference type="ChEBI" id="CHEBI:33019"/>
        <dbReference type="ChEBI" id="CHEBI:57533"/>
        <dbReference type="ChEBI" id="CHEBI:86021"/>
        <dbReference type="EC" id="2.5.1.60"/>
    </reaction>
</comment>
<proteinExistence type="inferred from homology"/>
<sequence length="331" mass="39125">MHGRRRELIREPTVDEKAQAKQRVEKYCALNTQVMELRARKEHSEDALAATKRLLELNTELHTVWNYRREIFAHLEAWRVTEKKKAMLEQELEFLLEIIMKNIKSYWMWNHRTWVLCQLPSPSWDRELKLVAKLLAIDARNFHGWDYRRFVVSKIREASVDPAAVDRSEFLFTTEQINRDCANHSAWHNRSKLLPAILEELTEEKRQEVIGKEVDLILNAIYTDPDDQNAWLYHEWLLDVQTGADAKCALLRNKVAAIREFLELEEDSKRPLIELVDAFIAMDDLKSGQVSDSEKKECFYVLNKLKDIDSYHIGKYADTESTLQRRWTEQP</sequence>
<keyword evidence="6" id="KW-0677">Repeat</keyword>
<dbReference type="AlphaFoldDB" id="A0A9W7XGZ4"/>
<evidence type="ECO:0000256" key="3">
    <source>
        <dbReference type="ARBA" id="ARBA00014772"/>
    </source>
</evidence>
<evidence type="ECO:0000256" key="6">
    <source>
        <dbReference type="ARBA" id="ARBA00022737"/>
    </source>
</evidence>